<dbReference type="EMBL" id="OX459960">
    <property type="protein sequence ID" value="CAI9165009.1"/>
    <property type="molecule type" value="Genomic_DNA"/>
</dbReference>
<evidence type="ECO:0008006" key="3">
    <source>
        <dbReference type="Google" id="ProtNLM"/>
    </source>
</evidence>
<organism evidence="1 2">
    <name type="scientific">Rangifer tarandus platyrhynchus</name>
    <name type="common">Svalbard reindeer</name>
    <dbReference type="NCBI Taxonomy" id="3082113"/>
    <lineage>
        <taxon>Eukaryota</taxon>
        <taxon>Metazoa</taxon>
        <taxon>Chordata</taxon>
        <taxon>Craniata</taxon>
        <taxon>Vertebrata</taxon>
        <taxon>Euteleostomi</taxon>
        <taxon>Mammalia</taxon>
        <taxon>Eutheria</taxon>
        <taxon>Laurasiatheria</taxon>
        <taxon>Artiodactyla</taxon>
        <taxon>Ruminantia</taxon>
        <taxon>Pecora</taxon>
        <taxon>Cervidae</taxon>
        <taxon>Odocoileinae</taxon>
        <taxon>Rangifer</taxon>
    </lineage>
</organism>
<name>A0ABN8YU84_RANTA</name>
<proteinExistence type="predicted"/>
<evidence type="ECO:0000313" key="2">
    <source>
        <dbReference type="Proteomes" id="UP001176941"/>
    </source>
</evidence>
<dbReference type="Proteomes" id="UP001176941">
    <property type="component" value="Chromosome 24"/>
</dbReference>
<protein>
    <recommendedName>
        <fullName evidence="3">Secreted protein</fullName>
    </recommendedName>
</protein>
<accession>A0ABN8YU84</accession>
<keyword evidence="2" id="KW-1185">Reference proteome</keyword>
<reference evidence="1" key="1">
    <citation type="submission" date="2023-04" db="EMBL/GenBank/DDBJ databases">
        <authorList>
            <consortium name="ELIXIR-Norway"/>
        </authorList>
    </citation>
    <scope>NUCLEOTIDE SEQUENCE [LARGE SCALE GENOMIC DNA]</scope>
</reference>
<sequence length="104" mass="12189">MFYFWAQASLYVDTFLNALSVGHSFLCVLFECAIVYRPQISFLVSSLPNRAHILPRYEHFPSPPSILLAGQFFDSEFLHKRKQLPDFLLSLSLWRMQKHRLKGL</sequence>
<gene>
    <name evidence="1" type="ORF">MRATA1EN1_LOCUS13971</name>
</gene>
<evidence type="ECO:0000313" key="1">
    <source>
        <dbReference type="EMBL" id="CAI9165009.1"/>
    </source>
</evidence>